<accession>A0A261UJN7</accession>
<dbReference type="Proteomes" id="UP000215767">
    <property type="component" value="Unassembled WGS sequence"/>
</dbReference>
<reference evidence="2" key="1">
    <citation type="submission" date="2017-05" db="EMBL/GenBank/DDBJ databases">
        <title>Complete and WGS of Bordetella genogroups.</title>
        <authorList>
            <person name="Spilker T."/>
            <person name="Lipuma J."/>
        </authorList>
    </citation>
    <scope>NUCLEOTIDE SEQUENCE [LARGE SCALE GENOMIC DNA]</scope>
    <source>
        <strain evidence="2">AU8856</strain>
    </source>
</reference>
<gene>
    <name evidence="1" type="ORF">CAL28_20125</name>
</gene>
<dbReference type="RefSeq" id="WP_094842995.1">
    <property type="nucleotide sequence ID" value="NZ_NEVS01000004.1"/>
</dbReference>
<organism evidence="1 2">
    <name type="scientific">Bordetella genomosp. 11</name>
    <dbReference type="NCBI Taxonomy" id="1416808"/>
    <lineage>
        <taxon>Bacteria</taxon>
        <taxon>Pseudomonadati</taxon>
        <taxon>Pseudomonadota</taxon>
        <taxon>Betaproteobacteria</taxon>
        <taxon>Burkholderiales</taxon>
        <taxon>Alcaligenaceae</taxon>
        <taxon>Bordetella</taxon>
    </lineage>
</organism>
<evidence type="ECO:0000313" key="2">
    <source>
        <dbReference type="Proteomes" id="UP000215767"/>
    </source>
</evidence>
<evidence type="ECO:0000313" key="1">
    <source>
        <dbReference type="EMBL" id="OZI61592.1"/>
    </source>
</evidence>
<proteinExistence type="predicted"/>
<dbReference type="EMBL" id="NEVS01000004">
    <property type="protein sequence ID" value="OZI61592.1"/>
    <property type="molecule type" value="Genomic_DNA"/>
</dbReference>
<name>A0A261UJN7_9BORD</name>
<protein>
    <submittedName>
        <fullName evidence="1">Uncharacterized protein</fullName>
    </submittedName>
</protein>
<sequence>MNDLNFRDMLETELTEMKHIRERVRAGLLRMFPVNSRVEVKLKHGQVKWTPATVTGASIDGGHYGYWGYVVVEIDTAKERSRQRFRSIEYKSVRLIGSKQ</sequence>
<comment type="caution">
    <text evidence="1">The sequence shown here is derived from an EMBL/GenBank/DDBJ whole genome shotgun (WGS) entry which is preliminary data.</text>
</comment>
<keyword evidence="2" id="KW-1185">Reference proteome</keyword>
<dbReference type="AlphaFoldDB" id="A0A261UJN7"/>
<dbReference type="OrthoDB" id="10004526at2"/>